<dbReference type="AlphaFoldDB" id="A0ABD1XN30"/>
<evidence type="ECO:0000256" key="1">
    <source>
        <dbReference type="SAM" id="MobiDB-lite"/>
    </source>
</evidence>
<protein>
    <submittedName>
        <fullName evidence="2">Uncharacterized protein</fullName>
    </submittedName>
</protein>
<comment type="caution">
    <text evidence="2">The sequence shown here is derived from an EMBL/GenBank/DDBJ whole genome shotgun (WGS) entry which is preliminary data.</text>
</comment>
<feature type="compositionally biased region" description="Basic and acidic residues" evidence="1">
    <location>
        <begin position="16"/>
        <end position="28"/>
    </location>
</feature>
<proteinExistence type="predicted"/>
<dbReference type="EMBL" id="JBHFFA010000008">
    <property type="protein sequence ID" value="KAL2609361.1"/>
    <property type="molecule type" value="Genomic_DNA"/>
</dbReference>
<accession>A0ABD1XN30</accession>
<feature type="compositionally biased region" description="Basic and acidic residues" evidence="1">
    <location>
        <begin position="46"/>
        <end position="58"/>
    </location>
</feature>
<sequence>MAETNMKQLARQTMKTRFEQQRLQEKARAKWTGSQKQNQAALQDKAAAKEPNRINERKSHMKRANPNDDEANEDVPKVSKNRRVPEKLIDVSVTIGVPGANIDTEVFDLKYTIEDTQFI</sequence>
<name>A0ABD1XN30_9MARC</name>
<evidence type="ECO:0000313" key="2">
    <source>
        <dbReference type="EMBL" id="KAL2609361.1"/>
    </source>
</evidence>
<feature type="compositionally biased region" description="Polar residues" evidence="1">
    <location>
        <begin position="32"/>
        <end position="41"/>
    </location>
</feature>
<feature type="region of interest" description="Disordered" evidence="1">
    <location>
        <begin position="1"/>
        <end position="81"/>
    </location>
</feature>
<keyword evidence="3" id="KW-1185">Reference proteome</keyword>
<evidence type="ECO:0000313" key="3">
    <source>
        <dbReference type="Proteomes" id="UP001605036"/>
    </source>
</evidence>
<feature type="compositionally biased region" description="Polar residues" evidence="1">
    <location>
        <begin position="1"/>
        <end position="15"/>
    </location>
</feature>
<gene>
    <name evidence="2" type="ORF">R1flu_027934</name>
</gene>
<reference evidence="2 3" key="1">
    <citation type="submission" date="2024-09" db="EMBL/GenBank/DDBJ databases">
        <title>Chromosome-scale assembly of Riccia fluitans.</title>
        <authorList>
            <person name="Paukszto L."/>
            <person name="Sawicki J."/>
            <person name="Karawczyk K."/>
            <person name="Piernik-Szablinska J."/>
            <person name="Szczecinska M."/>
            <person name="Mazdziarz M."/>
        </authorList>
    </citation>
    <scope>NUCLEOTIDE SEQUENCE [LARGE SCALE GENOMIC DNA]</scope>
    <source>
        <strain evidence="2">Rf_01</strain>
        <tissue evidence="2">Aerial parts of the thallus</tissue>
    </source>
</reference>
<dbReference type="Proteomes" id="UP001605036">
    <property type="component" value="Unassembled WGS sequence"/>
</dbReference>
<organism evidence="2 3">
    <name type="scientific">Riccia fluitans</name>
    <dbReference type="NCBI Taxonomy" id="41844"/>
    <lineage>
        <taxon>Eukaryota</taxon>
        <taxon>Viridiplantae</taxon>
        <taxon>Streptophyta</taxon>
        <taxon>Embryophyta</taxon>
        <taxon>Marchantiophyta</taxon>
        <taxon>Marchantiopsida</taxon>
        <taxon>Marchantiidae</taxon>
        <taxon>Marchantiales</taxon>
        <taxon>Ricciaceae</taxon>
        <taxon>Riccia</taxon>
    </lineage>
</organism>